<sequence>MRLRPILVAHLLLSLFPLSFFFSSYLAYLVNMASSSPGSDWSSILQKRCLARRAENETQSNLLDVAKCVEKTENSFSANDENDFNPTLSILLADFFVRNASQRNLTFGGIISTSCKIIMPSLLGALRKSSNDLLAQNPSLQAVQPSHVLLALKALSTGALEMNDTDFELLESYLKDLEKSKDTECLVSETVKKNRPDLNAALLDQFVSVIPGAMFEKAMTQLMSEGEAATFTRKDSTTQNLSTVCSQNIANLCSLDVADTIVNFCQSLPNVASFIEKWNGAMEGLGLGLPSSLSEAQLIKQNITNLKEDMLLAKKALNLPLLEPLTKERLRLLTQIGMGCLLAAISVATSHSIFAAASSVPTKSVGSSNPNMAPSKQSASPNAAAAVCNREEEWESNAVTVVETAVEIYQILASLVQKSPRSSRVYYDNFLYIAAWLLLSGLQGQMTNTSQAGSEKGNKEDKGKSPSKHKDGSRINLTKIQQGYGGLSVVLASQALATLEKLLEPNGILNAEENQVMPGTLVGLDVTEDYSHSQRISRLLSDLPLTQLLFHIATVSYRKSCNLKRIQKNGDGETVSLSDSATYYDDDDFSCSEESSAAEEEEDDDDSEPILGHWFEETITPPEPKGGKNKGGPHDSEDARNASKSCQRNLDISLSVPDKGEPHGYIVLATQIFAFMNDHMLCSPRLRQYTTNSLSEHQLILLAAILKDLDRETARTETGTIAVFFGQTLGQLFSRFSQSLARYTHNLLAYELMSPPLQIALLNHLNINPWSEEEDWPLLVHPRSLAVLAQVLLSKHRKDSKEEARQTSEAACLSIWKRLLETMIKYIEDPHVAGDRDKEAEDLNVEHAQLLLFLFHSLQLMQKKAILLLCAQTLIRAAQAAFSIIPLHDTQLMLLARILLLLEYLIKNLYDAPVAMLEQIQWNLLSSAGLSSTGRADDAQQPCRMYNCCQELEDNYRKYGSEDEGCYIRPRFYLLSNVDSNNQDLPKLDGLACSFLLAPSDSFKYSTLYGAILNVLHVVHQCEFHSVRKDKRDYSALCAVQYCFNAGWRLVQCLPPSVPVMEGLSTAGVDLEPSALLHALLWGPRSAHKVYNAWITDCLVKQGLTTQKAIFIVKAAAKHANSTPFLVKVAKQLGQGMRQSSRLKDIAAVPDLWDVLVMDMVIARLRLLYDECANKDNGDESYRVLDSPTEKLPKTSKISKEIFMELCDLVDSVASLSRRCVLHDALGNSTDTPTLEGSSEAEALQHLLAISSTRGCKLANITPTLALCLPPFLRAALDRWNSSNSDFPAFFSWRSGQSGDLIPSESYLNGILSAHLQLLSSQSVFSPASSLRHLLNAAVRLANDLVVWYPNSEEAEKELVGVFFPIALDACFENLVDLVQLVMERLVGAADSDRYQDIASYIVISHCHSLVTACAAPVRCLEEKALEECIRFLESCVDNPLTRHPLSRFYTFEEEVHSLWDIIFSTTTPELSSTYRKSVYSFINKLLKSSDTNDTDLDNLCLTLLNLERIDEDRLEAWIEFAILRHLTGQDDEESQQQQQPAGSSTPVVVRSDTAEEEKSATVAGGSGGKPGPQDGISLLQNLTQFAFRKGEAENFSRTLLKMLLKHLSPNSRGNVTPDLVLVMVTLAGVGQGSGHRDLYLAALDWLLKYQQVMPTESWIALNQEDLSSPPPELASFCCLLQYTTDVLYALRVLSSSSANGAGVANEHATAETSAGGLLESIEGNPLTADVEDWVDELGLGDDVESDGDESDEDLLCNQLCTFVITQKEFMNQHWYHCHTCRMVDGVGVCSVCAKVCHRDHDVTYAKFGSFFCDCGAKEDSTCQALVRRPPQPEEDNSSRSRDSVSARRLPHTTVDQALLQQLGFGGTAAMSYVPYRGDLDGSDARFGDLVASDELSERRRNLTKQLEPYLNELLEVTVSCELPAAIVDILDSLLPSVERASKRLSPVGSLQRARRTLHQLHHEPKTIVASESLMIPTLGSQEGAFENVRMSFTGDQGQTIRQLLSAHVLRRVSMCCLSSLYGRRQHLAMSHEKGKVTVLQLSSLLKQADASKKKLTLTRLSSAPVPFTVLSMASNPANEDVLAVCGLKEVHVMTLTSGGSVQDHLALHPQLETGNFIIKAVWLPGHPTQLAVITADFVKIYDLSLDVLSPQYFFLLPSGKVRDCAFWFRQDGAQFTFFISSSGYIYWQPLSQDSSARHGPFYVTNILDVSHPEVKESNGQTGGGGVSVYYSHCLQLLCFSYAQGKTFMASVTEDGRNELQLGPLHSVHIPAKSSATASGGSSLKLGTPSTGSSSAPQTPGSHQPLCQWTEVQGHPGLLLTLTQSSYTPVVIMVEPERILVEEIKVVPAKVKVTDLVAVRHIVNTGQDKTEPRTTLILLCDDGSLRIFMASSEMTNFWLTPTLQPPILSTTQPKMVRKESVNGTKGGSGSTTPTFPTDFFESCTTMNDVEYGGNDLLHVYNSAQLKHRLNTSGLYIACTKQAGFSVEITNPDTSNVIVGVRILVGSQDVQRAPTCVEIFGRNIPFVLQRHRWYDIPLTKEESLQADKKLVLAFGSSNDPLGVTMIDSIKVYGKTKEVFGWPEDAEDQMTGAVGSNGALNLPPSQGHQLQSPTMQSSGSCSKLAMQSPAQLMLDQLVGGAVALLEGSLSLPVTSVTPACSPTTKDHVLRLSTQILTMTWSAGSCVPGVIKLLLAAIHPSRAAYHDYKDRILLTAVVNDLKAIMDETSPIHLDPEAFYNVLTITKSVATTQPQNLIQFTNDNFLGDLLSVGRRLHRERARNPLLSPVGQLGVAQIDFCVQSVVDILFSVALTEPHRWMAPVMDHYISLLLCDDASVSHAAKAALQRTMKTGCTGKSIPSTAQPGRQAMHSDEDDIMQLAIAMSLEGATGATSAPETNDEEVREMSSMSAECFRQLRLALLKRITDDLPELKKKGGVKSIHFLQVLLILVSELRPSDPTERSELHRTLAKAVCELDLERDAAIEVAGQRTPQHEVQLLIMKFFGFLLSTHHHKSSSGSSKASHSQRRGTSTSLSTVASVAAKVLLDAGLMERCLVLLQAILLHWKATGGDESPVVAGLLKNPVAPTAFDLSPFFSRTLTHRNTGYIFEGFSQLLTEMALRLPYLVKKVNSAVQLDQRWVECLCQYVAAPTPSSVKRHVRKLLLFHCGSKEKYRQCRDLLTIETHFKDVKKLALEHGFDAILEGNHDGLVLPYDDLVIVMEHLKVCLDVAATRTANWQLYCQQNGDTLSFLVQLVCFIDEGLCCTLLQLLRFAFCPLKTASSSSVSAAVTSATNTNQPIAKKSSECDLTAEPWDLDSSCTGVEGCVCGVFVQQLHRTVERRLISRLIFRFLLDCNVSAVRWHAHALIHSFCRHSSVVQQQDLVALMWSLWSGLQLYGRKASQFVDLLGYFTIKTPGMENSLPGYVDRAVALLKEENQLIVRHPNTVLYNALASLVHLDGYYLERDPCLACSTLEVPFSAVKLTTLKADVRFTTSTHIVKLVSSHIVNRFALRITDIKRTKMVRTINIYYNNRPVQAAVELKNRPGVWLKAKKLSLTPGQAEVKVDLPLPITCCNLKIEFAAFYENLHASSEMLQCPRCSASVPAHPGVCSNCGENVYQCHKCRSINYDEKDPFLCNACGFCKYAKFELTLSAKPCCTVEPVESEDDRKKSLLAINGFLEKADRLQGQMAYAREGLEVLISKLGENSGIDVLAGNDVSSGSSSGLPGNSGGSSTTAAANGNGSVTAGGPGTGQINKTIQQICQRYHSECKSTFEELSKIAQRVAACRRDIVAYDASQRQKAVRRSSPGQGAVGFDGSQFVPLPTGATCCYGCASAALDHCLTLLRAMATKPLLRRLMFEQGLLQELLHFNIAQGSAQSRGEVRDLLCLLTLNNADAVDCLNQKLMESVDGVLKRSGHSLALLNSIRHEMALFAASLQCQDTCWEKRLRSVIQLFLKSTHHLQSPAVMDVITLPCLRIIQELIQGTSGTVQIHVKESSKAGHVDVLMDLKRWLQGDPQQSFDAWKSRVLSRYDSPVLGKRPEQVRQLHLMQKYGARWRDKYQLRQQQQRPVSCQLSGSNWLQSMLFNPNSRLSRQTACVFLEGLARVPQRRQEIVNLLTSFLAQLGQAGPYGAEFFALYMSLVRKEHWRYYLVSRGLLPKLADWIEIEINGLTRQEMVGRSSELSQGHAMKSLVELLSFFLEETSVRQAYKGRLVGHVLNGYLNLRRLVLQRTRLVEDTQELLLQLLGDMTTGTEAETKQFMSVCVQTLRQCLVDDLVTPVFVVERLCSIIHPEEKDDVEFLMSLDKDPQQEDFLQGRMQGNPYSSTEPGLGPLMRDIKNKICQDCELVALLEDDTGMELLVCNKIMSLDLPVRDVYRKVFLSENNEAEPMRIVYRMRGLLGDATEEFIERFDDKRQRPANDEETYKLANVMGECGGLDVLLERLSCVRDIQGEGRPLLGALVKLLSFCTKVQTNRSLLITPELNAVQRLLGALKLCLQAQQNMPPFTEQLLEVMEAILCQASAQSVDQYALFSSTFGTKEDLDFLLQLSAQMAGSKTVTSILTHLTRVIPFLTFVNNTKMDVLIEYFRQSLDFNQYDREHSTEQAVKLELFCALTSGIEHNAIGNTLKDRLVASKVVYTALDYLLQNAPTIRSAIARDSPEWKEFVAKPSLKFVLRLLTGLAHSHVTTQLALAVDSIPLFHHLEQISSDEHVGSLAENLLEAMRGHPTVAERIEEVRQQTKREKKRLAMAMRENQLRALGMKTNALGQVKAENPILQQLVDMGLGEEPGPVCVICREGYRFQPGRVLAIYTFSRRCQLEDLESQLWYGSPHASSTASSPPVSSGRSRKTLGYYTVSHFNVVHVECHLSAVRLARARDEWESAALQNANTRCNGLLPLWGPQVPESAFATCLARHNTYLQECTGHRDIGYVSTCHDLKLLILRFALERSFSDESGGGGPQSNMHFLPYLLHAALYVLNTTRSWNREEKNLRSFLETARGEKWVENHVESDSAFYYTTLALLLQSCQRWNTNRLTYLGRLLVTAHCRAHQSKGSDQRHEKQILDYSVYKPALVFFSIVNGIFNIVLKNVTVGEIDADWPGTVAEYIRHNDEAVLRATDKLLNAYQNDFLTCGSFDEFCDVAGLLEDIPSPDEFIRGLLQGIP</sequence>
<dbReference type="InterPro" id="IPR036322">
    <property type="entry name" value="WD40_repeat_dom_sf"/>
</dbReference>
<evidence type="ECO:0000256" key="1">
    <source>
        <dbReference type="ARBA" id="ARBA00009970"/>
    </source>
</evidence>
<dbReference type="InterPro" id="IPR025704">
    <property type="entry name" value="E3_Ub_ligase_UBR4_C"/>
</dbReference>
<feature type="region of interest" description="Disordered" evidence="8">
    <location>
        <begin position="1827"/>
        <end position="1849"/>
    </location>
</feature>
<feature type="region of interest" description="Disordered" evidence="8">
    <location>
        <begin position="571"/>
        <end position="643"/>
    </location>
</feature>
<keyword evidence="2" id="KW-0479">Metal-binding</keyword>
<dbReference type="Pfam" id="PF19423">
    <property type="entry name" value="E3_UBR4_N"/>
    <property type="match status" value="2"/>
</dbReference>
<dbReference type="Pfam" id="PF02207">
    <property type="entry name" value="zf-UBR"/>
    <property type="match status" value="1"/>
</dbReference>
<evidence type="ECO:0000256" key="4">
    <source>
        <dbReference type="ARBA" id="ARBA00022833"/>
    </source>
</evidence>
<feature type="compositionally biased region" description="Polar residues" evidence="8">
    <location>
        <begin position="3729"/>
        <end position="3739"/>
    </location>
</feature>
<reference evidence="10" key="1">
    <citation type="submission" date="2015-10" db="EMBL/GenBank/DDBJ databases">
        <title>EvidentialGene: Evidence-directed Construction of Complete mRNA Transcriptomes without Genomes.</title>
        <authorList>
            <person name="Gilbert D.G."/>
        </authorList>
    </citation>
    <scope>NUCLEOTIDE SEQUENCE</scope>
</reference>
<feature type="compositionally biased region" description="Polar residues" evidence="8">
    <location>
        <begin position="2289"/>
        <end position="2306"/>
    </location>
</feature>
<dbReference type="CDD" id="cd19680">
    <property type="entry name" value="UBR-box_UBR4"/>
    <property type="match status" value="1"/>
</dbReference>
<dbReference type="GO" id="GO:0008270">
    <property type="term" value="F:zinc ion binding"/>
    <property type="evidence" value="ECO:0007669"/>
    <property type="project" value="UniProtKB-KW"/>
</dbReference>
<feature type="domain" description="UBR-type" evidence="9">
    <location>
        <begin position="1759"/>
        <end position="1828"/>
    </location>
</feature>
<dbReference type="InterPro" id="IPR047509">
    <property type="entry name" value="UBR4-like_UBR-box"/>
</dbReference>
<feature type="compositionally biased region" description="Basic and acidic residues" evidence="8">
    <location>
        <begin position="632"/>
        <end position="641"/>
    </location>
</feature>
<keyword evidence="4" id="KW-0862">Zinc</keyword>
<dbReference type="InterPro" id="IPR003903">
    <property type="entry name" value="UIM_dom"/>
</dbReference>
<dbReference type="OrthoDB" id="6348962at2759"/>
<feature type="compositionally biased region" description="Basic and acidic residues" evidence="8">
    <location>
        <begin position="456"/>
        <end position="473"/>
    </location>
</feature>
<name>A0A0P5SAH6_9CRUS</name>
<dbReference type="GO" id="GO:0005516">
    <property type="term" value="F:calmodulin binding"/>
    <property type="evidence" value="ECO:0007669"/>
    <property type="project" value="UniProtKB-KW"/>
</dbReference>
<dbReference type="InterPro" id="IPR045841">
    <property type="entry name" value="E3_UBR4_N"/>
</dbReference>
<dbReference type="PROSITE" id="PS50330">
    <property type="entry name" value="UIM"/>
    <property type="match status" value="1"/>
</dbReference>
<evidence type="ECO:0000256" key="5">
    <source>
        <dbReference type="ARBA" id="ARBA00022860"/>
    </source>
</evidence>
<feature type="region of interest" description="Disordered" evidence="8">
    <location>
        <begin position="1530"/>
        <end position="1575"/>
    </location>
</feature>
<accession>A0A0P5SAH6</accession>
<proteinExistence type="inferred from homology"/>
<evidence type="ECO:0000256" key="2">
    <source>
        <dbReference type="ARBA" id="ARBA00022723"/>
    </source>
</evidence>
<dbReference type="SUPFAM" id="SSF50978">
    <property type="entry name" value="WD40 repeat-like"/>
    <property type="match status" value="1"/>
</dbReference>
<dbReference type="SMART" id="SM00396">
    <property type="entry name" value="ZnF_UBR1"/>
    <property type="match status" value="1"/>
</dbReference>
<dbReference type="InterPro" id="IPR056530">
    <property type="entry name" value="UBR4-like_dom"/>
</dbReference>
<evidence type="ECO:0000256" key="7">
    <source>
        <dbReference type="PROSITE-ProRule" id="PRU01388"/>
    </source>
</evidence>
<dbReference type="InterPro" id="IPR003126">
    <property type="entry name" value="Znf_UBR"/>
</dbReference>
<protein>
    <submittedName>
        <fullName evidence="10">E3 ubiquitin-protein ligase ubr4 n-recognin-4 zinc finger ubr1-type protein 1 retinoblastoma-associated factor of kDa kDa retinoblastoma protein-associated factor rbaf600 p600</fullName>
    </submittedName>
</protein>
<evidence type="ECO:0000256" key="6">
    <source>
        <dbReference type="PROSITE-ProRule" id="PRU00508"/>
    </source>
</evidence>
<dbReference type="PROSITE" id="PS51157">
    <property type="entry name" value="ZF_UBR"/>
    <property type="match status" value="1"/>
</dbReference>
<evidence type="ECO:0000259" key="9">
    <source>
        <dbReference type="PROSITE" id="PS51157"/>
    </source>
</evidence>
<feature type="compositionally biased region" description="Acidic residues" evidence="8">
    <location>
        <begin position="584"/>
        <end position="608"/>
    </location>
</feature>
<feature type="region of interest" description="Disordered" evidence="8">
    <location>
        <begin position="2273"/>
        <end position="2306"/>
    </location>
</feature>
<feature type="compositionally biased region" description="Low complexity" evidence="8">
    <location>
        <begin position="2273"/>
        <end position="2288"/>
    </location>
</feature>
<dbReference type="PROSITE" id="PS52043">
    <property type="entry name" value="UBR4_E3"/>
    <property type="match status" value="1"/>
</dbReference>
<dbReference type="EMBL" id="GDIQ01033393">
    <property type="protein sequence ID" value="JAN61344.1"/>
    <property type="molecule type" value="Transcribed_RNA"/>
</dbReference>
<feature type="zinc finger region" description="UBR-type" evidence="6">
    <location>
        <begin position="1759"/>
        <end position="1828"/>
    </location>
</feature>
<feature type="region of interest" description="Disordered" evidence="8">
    <location>
        <begin position="3715"/>
        <end position="3746"/>
    </location>
</feature>
<dbReference type="Pfam" id="PF13764">
    <property type="entry name" value="E3_UbLigase_R4"/>
    <property type="match status" value="1"/>
</dbReference>
<dbReference type="Pfam" id="PF24079">
    <property type="entry name" value="UBR4"/>
    <property type="match status" value="1"/>
</dbReference>
<dbReference type="PANTHER" id="PTHR21725">
    <property type="entry name" value="E3 UBIQUITIN-PROTEIN LIGASE UBR4"/>
    <property type="match status" value="1"/>
</dbReference>
<feature type="region of interest" description="Disordered" evidence="8">
    <location>
        <begin position="447"/>
        <end position="473"/>
    </location>
</feature>
<keyword evidence="3 7" id="KW-0863">Zinc-finger</keyword>
<comment type="similarity">
    <text evidence="1 7">Belongs to the UBR4 family.</text>
</comment>
<feature type="region of interest" description="UBR4 E3 catalytic module" evidence="7">
    <location>
        <begin position="4664"/>
        <end position="5154"/>
    </location>
</feature>
<keyword evidence="5" id="KW-0112">Calmodulin-binding</keyword>
<evidence type="ECO:0000256" key="3">
    <source>
        <dbReference type="ARBA" id="ARBA00022771"/>
    </source>
</evidence>
<evidence type="ECO:0000313" key="10">
    <source>
        <dbReference type="EMBL" id="JAL55410.1"/>
    </source>
</evidence>
<dbReference type="InterPro" id="IPR045189">
    <property type="entry name" value="UBR4-like"/>
</dbReference>
<evidence type="ECO:0000256" key="8">
    <source>
        <dbReference type="SAM" id="MobiDB-lite"/>
    </source>
</evidence>
<dbReference type="EMBL" id="GDIQ01096316">
    <property type="protein sequence ID" value="JAL55410.1"/>
    <property type="molecule type" value="Transcribed_RNA"/>
</dbReference>
<organism evidence="10">
    <name type="scientific">Daphnia magna</name>
    <dbReference type="NCBI Taxonomy" id="35525"/>
    <lineage>
        <taxon>Eukaryota</taxon>
        <taxon>Metazoa</taxon>
        <taxon>Ecdysozoa</taxon>
        <taxon>Arthropoda</taxon>
        <taxon>Crustacea</taxon>
        <taxon>Branchiopoda</taxon>
        <taxon>Diplostraca</taxon>
        <taxon>Cladocera</taxon>
        <taxon>Anomopoda</taxon>
        <taxon>Daphniidae</taxon>
        <taxon>Daphnia</taxon>
    </lineage>
</organism>
<feature type="compositionally biased region" description="Basic and acidic residues" evidence="8">
    <location>
        <begin position="1837"/>
        <end position="1846"/>
    </location>
</feature>
<dbReference type="PANTHER" id="PTHR21725:SF1">
    <property type="entry name" value="E3 UBIQUITIN-PROTEIN LIGASE UBR4"/>
    <property type="match status" value="1"/>
</dbReference>